<evidence type="ECO:0000313" key="3">
    <source>
        <dbReference type="Proteomes" id="UP000053958"/>
    </source>
</evidence>
<keyword evidence="1" id="KW-1133">Transmembrane helix</keyword>
<dbReference type="InterPro" id="IPR046368">
    <property type="entry name" value="Tag1"/>
</dbReference>
<dbReference type="PANTHER" id="PTHR35895">
    <property type="entry name" value="CHROMOSOME 16, WHOLE GENOME SHOTGUN SEQUENCE"/>
    <property type="match status" value="1"/>
</dbReference>
<keyword evidence="1" id="KW-0472">Membrane</keyword>
<dbReference type="OrthoDB" id="10039566at2759"/>
<gene>
    <name evidence="2" type="ORF">T310_1331</name>
</gene>
<dbReference type="AlphaFoldDB" id="A0A0F4Z3I8"/>
<reference evidence="2 3" key="1">
    <citation type="submission" date="2015-04" db="EMBL/GenBank/DDBJ databases">
        <authorList>
            <person name="Heijne W.H."/>
            <person name="Fedorova N.D."/>
            <person name="Nierman W.C."/>
            <person name="Vollebregt A.W."/>
            <person name="Zhao Z."/>
            <person name="Wu L."/>
            <person name="Kumar M."/>
            <person name="Stam H."/>
            <person name="van den Berg M.A."/>
            <person name="Pel H.J."/>
        </authorList>
    </citation>
    <scope>NUCLEOTIDE SEQUENCE [LARGE SCALE GENOMIC DNA]</scope>
    <source>
        <strain evidence="2 3">CBS 393.64</strain>
    </source>
</reference>
<dbReference type="EMBL" id="LASV01000055">
    <property type="protein sequence ID" value="KKA24626.1"/>
    <property type="molecule type" value="Genomic_DNA"/>
</dbReference>
<keyword evidence="3" id="KW-1185">Reference proteome</keyword>
<evidence type="ECO:0000256" key="1">
    <source>
        <dbReference type="SAM" id="Phobius"/>
    </source>
</evidence>
<dbReference type="RefSeq" id="XP_013331238.1">
    <property type="nucleotide sequence ID" value="XM_013475784.1"/>
</dbReference>
<name>A0A0F4Z3I8_RASE3</name>
<dbReference type="Proteomes" id="UP000053958">
    <property type="component" value="Unassembled WGS sequence"/>
</dbReference>
<dbReference type="PANTHER" id="PTHR35895:SF1">
    <property type="entry name" value="LIPID-BINDING SERUM GLYCOPROTEIN C-TERMINAL DOMAIN-CONTAINING PROTEIN"/>
    <property type="match status" value="1"/>
</dbReference>
<organism evidence="2 3">
    <name type="scientific">Rasamsonia emersonii (strain ATCC 16479 / CBS 393.64 / IMI 116815)</name>
    <dbReference type="NCBI Taxonomy" id="1408163"/>
    <lineage>
        <taxon>Eukaryota</taxon>
        <taxon>Fungi</taxon>
        <taxon>Dikarya</taxon>
        <taxon>Ascomycota</taxon>
        <taxon>Pezizomycotina</taxon>
        <taxon>Eurotiomycetes</taxon>
        <taxon>Eurotiomycetidae</taxon>
        <taxon>Eurotiales</taxon>
        <taxon>Trichocomaceae</taxon>
        <taxon>Rasamsonia</taxon>
    </lineage>
</organism>
<protein>
    <submittedName>
        <fullName evidence="2">Uncharacterized protein</fullName>
    </submittedName>
</protein>
<proteinExistence type="predicted"/>
<evidence type="ECO:0000313" key="2">
    <source>
        <dbReference type="EMBL" id="KKA24626.1"/>
    </source>
</evidence>
<keyword evidence="1" id="KW-0812">Transmembrane</keyword>
<dbReference type="InterPro" id="IPR022185">
    <property type="entry name" value="DUF3712"/>
</dbReference>
<accession>A0A0F4Z3I8</accession>
<sequence length="358" mass="38879">MADKAETQPTQTAIEANSVPAKRGFPSRLGAHYKKWWWLHLLVLIVIVLVITLPVVYVAYPRIAQHDVDASTLNITQLVITDPTPDSIHVTQTQVLGNKAAYHPTIYAFNATISMVGAAAPIATALVPQIQANDGQIIHVDQVLQLSDASAMADFSKAMLNNEAVELNFYGRPDLKEGGLPKKVVTFNKTVTLRGLNGLKGFNITSSNITSVKTDGTAMMSGTVYIPNPSVLTVAMGNITLDLSANGTHIGQSFLNDLTLVPGDNTVPMTSNVNLTQATRFLKGNVLTIDIRGNKSEYNGQEIPYFSQALASNQLTTQLNIAQYLCVHALYVWSLSIGVSIYKLILEVHAIFTKKEEC</sequence>
<dbReference type="GeneID" id="25313682"/>
<dbReference type="GO" id="GO:0000329">
    <property type="term" value="C:fungal-type vacuole membrane"/>
    <property type="evidence" value="ECO:0007669"/>
    <property type="project" value="InterPro"/>
</dbReference>
<feature type="transmembrane region" description="Helical" evidence="1">
    <location>
        <begin position="37"/>
        <end position="60"/>
    </location>
</feature>
<comment type="caution">
    <text evidence="2">The sequence shown here is derived from an EMBL/GenBank/DDBJ whole genome shotgun (WGS) entry which is preliminary data.</text>
</comment>
<dbReference type="Pfam" id="PF12505">
    <property type="entry name" value="DUF3712"/>
    <property type="match status" value="1"/>
</dbReference>
<dbReference type="STRING" id="1408163.A0A0F4Z3I8"/>